<keyword evidence="3" id="KW-0949">S-adenosyl-L-methionine</keyword>
<keyword evidence="3" id="KW-0698">rRNA processing</keyword>
<accession>A0A4V2GJ80</accession>
<protein>
    <recommendedName>
        <fullName evidence="3">Ribosomal RNA small subunit methyltransferase D</fullName>
        <ecNumber evidence="3">2.1.1.171</ecNumber>
    </recommendedName>
</protein>
<dbReference type="RefSeq" id="WP_130503559.1">
    <property type="nucleotide sequence ID" value="NZ_SHLI01000001.1"/>
</dbReference>
<keyword evidence="1 3" id="KW-0489">Methyltransferase</keyword>
<comment type="similarity">
    <text evidence="3">Belongs to the methyltransferase superfamily. RsmD family.</text>
</comment>
<dbReference type="Gene3D" id="3.40.50.150">
    <property type="entry name" value="Vaccinia Virus protein VP39"/>
    <property type="match status" value="1"/>
</dbReference>
<sequence length="185" mass="20622">MSGQLRIIGGDWRGRRLRVGAAPGLRPTADRNRETLFNWLQSDVAGARILDLFAGTGALGLEALSRGAVAATFVERSRPVARALSDLIDRLEASDRARVVTADARRYLRADPATFDLVFLDPPFDSHLLADSLERLRQGGWLSADAQVYIESRDRRRPPLDPAVWECEREKTAGDVWFALLRPSR</sequence>
<dbReference type="OrthoDB" id="9803017at2"/>
<dbReference type="PANTHER" id="PTHR43542">
    <property type="entry name" value="METHYLTRANSFERASE"/>
    <property type="match status" value="1"/>
</dbReference>
<dbReference type="InterPro" id="IPR004398">
    <property type="entry name" value="RNA_MeTrfase_RsmD"/>
</dbReference>
<gene>
    <name evidence="4" type="ORF">EV698_1601</name>
</gene>
<evidence type="ECO:0000313" key="5">
    <source>
        <dbReference type="Proteomes" id="UP000292298"/>
    </source>
</evidence>
<dbReference type="PANTHER" id="PTHR43542:SF1">
    <property type="entry name" value="METHYLTRANSFERASE"/>
    <property type="match status" value="1"/>
</dbReference>
<dbReference type="AlphaFoldDB" id="A0A4V2GJ80"/>
<dbReference type="NCBIfam" id="TIGR00095">
    <property type="entry name" value="16S rRNA (guanine(966)-N(2))-methyltransferase RsmD"/>
    <property type="match status" value="1"/>
</dbReference>
<dbReference type="InterPro" id="IPR029063">
    <property type="entry name" value="SAM-dependent_MTases_sf"/>
</dbReference>
<proteinExistence type="inferred from homology"/>
<evidence type="ECO:0000256" key="1">
    <source>
        <dbReference type="ARBA" id="ARBA00022603"/>
    </source>
</evidence>
<comment type="function">
    <text evidence="3">Specifically methylates the guanine in position 966 of 16S rRNA in the assembled 30S particle.</text>
</comment>
<dbReference type="GO" id="GO:0052913">
    <property type="term" value="F:16S rRNA (guanine(966)-N(2))-methyltransferase activity"/>
    <property type="evidence" value="ECO:0007669"/>
    <property type="project" value="UniProtKB-EC"/>
</dbReference>
<evidence type="ECO:0000256" key="3">
    <source>
        <dbReference type="PIRNR" id="PIRNR004553"/>
    </source>
</evidence>
<evidence type="ECO:0000256" key="2">
    <source>
        <dbReference type="ARBA" id="ARBA00022679"/>
    </source>
</evidence>
<comment type="catalytic activity">
    <reaction evidence="3">
        <text>guanosine(966) in 16S rRNA + S-adenosyl-L-methionine = N(2)-methylguanosine(966) in 16S rRNA + S-adenosyl-L-homocysteine + H(+)</text>
        <dbReference type="Rhea" id="RHEA:23548"/>
        <dbReference type="Rhea" id="RHEA-COMP:10211"/>
        <dbReference type="Rhea" id="RHEA-COMP:10212"/>
        <dbReference type="ChEBI" id="CHEBI:15378"/>
        <dbReference type="ChEBI" id="CHEBI:57856"/>
        <dbReference type="ChEBI" id="CHEBI:59789"/>
        <dbReference type="ChEBI" id="CHEBI:74269"/>
        <dbReference type="ChEBI" id="CHEBI:74481"/>
        <dbReference type="EC" id="2.1.1.171"/>
    </reaction>
</comment>
<dbReference type="Proteomes" id="UP000292298">
    <property type="component" value="Unassembled WGS sequence"/>
</dbReference>
<keyword evidence="5" id="KW-1185">Reference proteome</keyword>
<dbReference type="SUPFAM" id="SSF53335">
    <property type="entry name" value="S-adenosyl-L-methionine-dependent methyltransferases"/>
    <property type="match status" value="1"/>
</dbReference>
<keyword evidence="2 3" id="KW-0808">Transferase</keyword>
<organism evidence="4 5">
    <name type="scientific">Spiribacter vilamensis</name>
    <dbReference type="NCBI Taxonomy" id="531306"/>
    <lineage>
        <taxon>Bacteria</taxon>
        <taxon>Pseudomonadati</taxon>
        <taxon>Pseudomonadota</taxon>
        <taxon>Gammaproteobacteria</taxon>
        <taxon>Chromatiales</taxon>
        <taxon>Ectothiorhodospiraceae</taxon>
        <taxon>Spiribacter</taxon>
    </lineage>
</organism>
<dbReference type="Pfam" id="PF03602">
    <property type="entry name" value="Cons_hypoth95"/>
    <property type="match status" value="1"/>
</dbReference>
<evidence type="ECO:0000313" key="4">
    <source>
        <dbReference type="EMBL" id="RZU99315.1"/>
    </source>
</evidence>
<dbReference type="EMBL" id="SHLI01000001">
    <property type="protein sequence ID" value="RZU99315.1"/>
    <property type="molecule type" value="Genomic_DNA"/>
</dbReference>
<name>A0A4V2GJ80_9GAMM</name>
<dbReference type="CDD" id="cd02440">
    <property type="entry name" value="AdoMet_MTases"/>
    <property type="match status" value="1"/>
</dbReference>
<dbReference type="EC" id="2.1.1.171" evidence="3"/>
<reference evidence="4 5" key="1">
    <citation type="submission" date="2019-02" db="EMBL/GenBank/DDBJ databases">
        <title>Genomic Encyclopedia of Type Strains, Phase IV (KMG-IV): sequencing the most valuable type-strain genomes for metagenomic binning, comparative biology and taxonomic classification.</title>
        <authorList>
            <person name="Goeker M."/>
        </authorList>
    </citation>
    <scope>NUCLEOTIDE SEQUENCE [LARGE SCALE GENOMIC DNA]</scope>
    <source>
        <strain evidence="4 5">DSM 21056</strain>
    </source>
</reference>
<comment type="caution">
    <text evidence="4">The sequence shown here is derived from an EMBL/GenBank/DDBJ whole genome shotgun (WGS) entry which is preliminary data.</text>
</comment>
<dbReference type="PIRSF" id="PIRSF004553">
    <property type="entry name" value="CHP00095"/>
    <property type="match status" value="1"/>
</dbReference>